<dbReference type="InterPro" id="IPR023210">
    <property type="entry name" value="NADP_OxRdtase_dom"/>
</dbReference>
<evidence type="ECO:0000313" key="8">
    <source>
        <dbReference type="EMBL" id="RAI82124.1"/>
    </source>
</evidence>
<dbReference type="InterPro" id="IPR018170">
    <property type="entry name" value="Aldo/ket_reductase_CS"/>
</dbReference>
<dbReference type="RefSeq" id="WP_099579655.1">
    <property type="nucleotide sequence ID" value="NZ_MJBI02000001.1"/>
</dbReference>
<accession>A0A2G5NQ56</accession>
<evidence type="ECO:0000256" key="4">
    <source>
        <dbReference type="PIRSR" id="PIRSR000097-1"/>
    </source>
</evidence>
<keyword evidence="2" id="KW-0521">NADP</keyword>
<protein>
    <submittedName>
        <fullName evidence="8">Aldo/keto reductase</fullName>
    </submittedName>
</protein>
<feature type="active site" description="Proton donor" evidence="4">
    <location>
        <position position="48"/>
    </location>
</feature>
<dbReference type="EMBL" id="MJBI02000001">
    <property type="protein sequence ID" value="RAI82124.1"/>
    <property type="molecule type" value="Genomic_DNA"/>
</dbReference>
<reference evidence="8 9" key="1">
    <citation type="journal article" date="2018" name="Front. Microbiol.">
        <title>Description and Comparative Genomics of Macrococcus caseolyticus subsp. hominis subsp. nov., Macrococcus goetzii sp. nov., Macrococcus epidermidis sp. nov., and Macrococcus bohemicus sp. nov., Novel Macrococci From Human Clinical Material With Virulence Potential and Suspected Uptake of Foreign DNA by Natural Transformation.</title>
        <authorList>
            <person name="Maslanova I."/>
            <person name="Wertheimer Z."/>
            <person name="Sedlacek I."/>
            <person name="Svec P."/>
            <person name="Indrakova A."/>
            <person name="Kovarovic V."/>
            <person name="Schumann P."/>
            <person name="Sproer C."/>
            <person name="Kralova S."/>
            <person name="Sedo O."/>
            <person name="Kristofova L."/>
            <person name="Vrbovska V."/>
            <person name="Fuzik T."/>
            <person name="Petras P."/>
            <person name="Zdrahal Z."/>
            <person name="Ruzickova V."/>
            <person name="Doskar J."/>
            <person name="Pantucek R."/>
        </authorList>
    </citation>
    <scope>NUCLEOTIDE SEQUENCE [LARGE SCALE GENOMIC DNA]</scope>
    <source>
        <strain evidence="8 9">CCM 4927</strain>
    </source>
</reference>
<feature type="binding site" evidence="5">
    <location>
        <position position="104"/>
    </location>
    <ligand>
        <name>substrate</name>
    </ligand>
</feature>
<dbReference type="SUPFAM" id="SSF51430">
    <property type="entry name" value="NAD(P)-linked oxidoreductase"/>
    <property type="match status" value="1"/>
</dbReference>
<evidence type="ECO:0000313" key="9">
    <source>
        <dbReference type="Proteomes" id="UP000229523"/>
    </source>
</evidence>
<dbReference type="InterPro" id="IPR036812">
    <property type="entry name" value="NAD(P)_OxRdtase_dom_sf"/>
</dbReference>
<evidence type="ECO:0000256" key="5">
    <source>
        <dbReference type="PIRSR" id="PIRSR000097-2"/>
    </source>
</evidence>
<gene>
    <name evidence="8" type="ORF">BFS35_000120</name>
</gene>
<evidence type="ECO:0000256" key="3">
    <source>
        <dbReference type="ARBA" id="ARBA00023002"/>
    </source>
</evidence>
<dbReference type="FunFam" id="3.20.20.100:FF:000015">
    <property type="entry name" value="Oxidoreductase, aldo/keto reductase family"/>
    <property type="match status" value="1"/>
</dbReference>
<dbReference type="Proteomes" id="UP000229523">
    <property type="component" value="Unassembled WGS sequence"/>
</dbReference>
<dbReference type="PANTHER" id="PTHR43827:SF3">
    <property type="entry name" value="NADP-DEPENDENT OXIDOREDUCTASE DOMAIN-CONTAINING PROTEIN"/>
    <property type="match status" value="1"/>
</dbReference>
<feature type="site" description="Lowers pKa of active site Tyr" evidence="6">
    <location>
        <position position="73"/>
    </location>
</feature>
<dbReference type="PANTHER" id="PTHR43827">
    <property type="entry name" value="2,5-DIKETO-D-GLUCONIC ACID REDUCTASE"/>
    <property type="match status" value="1"/>
</dbReference>
<dbReference type="InterPro" id="IPR020471">
    <property type="entry name" value="AKR"/>
</dbReference>
<evidence type="ECO:0000256" key="2">
    <source>
        <dbReference type="ARBA" id="ARBA00022857"/>
    </source>
</evidence>
<organism evidence="8 9">
    <name type="scientific">Macrococcoides goetzii</name>
    <dbReference type="NCBI Taxonomy" id="1891097"/>
    <lineage>
        <taxon>Bacteria</taxon>
        <taxon>Bacillati</taxon>
        <taxon>Bacillota</taxon>
        <taxon>Bacilli</taxon>
        <taxon>Bacillales</taxon>
        <taxon>Staphylococcaceae</taxon>
        <taxon>Macrococcoides</taxon>
    </lineage>
</organism>
<dbReference type="Pfam" id="PF00248">
    <property type="entry name" value="Aldo_ket_red"/>
    <property type="match status" value="1"/>
</dbReference>
<evidence type="ECO:0000256" key="6">
    <source>
        <dbReference type="PIRSR" id="PIRSR000097-3"/>
    </source>
</evidence>
<dbReference type="CDD" id="cd19071">
    <property type="entry name" value="AKR_AKR1-5-like"/>
    <property type="match status" value="1"/>
</dbReference>
<dbReference type="Gene3D" id="3.20.20.100">
    <property type="entry name" value="NADP-dependent oxidoreductase domain"/>
    <property type="match status" value="1"/>
</dbReference>
<dbReference type="PROSITE" id="PS00798">
    <property type="entry name" value="ALDOKETO_REDUCTASE_1"/>
    <property type="match status" value="1"/>
</dbReference>
<proteinExistence type="inferred from homology"/>
<comment type="similarity">
    <text evidence="1">Belongs to the aldo/keto reductase family.</text>
</comment>
<evidence type="ECO:0000256" key="1">
    <source>
        <dbReference type="ARBA" id="ARBA00007905"/>
    </source>
</evidence>
<name>A0A2G5NQ56_9STAP</name>
<sequence length="271" mass="30608">METIKLNNGMDMPVLGFGTYLSDNTHIGKYVEQAIRAGYRLIDTAAYYHNEVAVGHSIQKSGVAREDIFLTTKVMSDGYDATIAALNDSFNKLAVDYCDLVLIHWPTNDSIGTYQALEGFVKDGRVRAIGLSNFNSEETEAILNIATVKPVVNQVETHINFQQKKLHQYLSEREIVHQAWSPLGEGALLGNSVVKELANKYKKSPAQIMLKFLIQEQVVVIPKSTRLEHIKNNIDIFDFKITNEDMNLLRLLDKKQSISGWPQSMDIEKEY</sequence>
<dbReference type="PRINTS" id="PR00069">
    <property type="entry name" value="ALDKETRDTASE"/>
</dbReference>
<evidence type="ECO:0000259" key="7">
    <source>
        <dbReference type="Pfam" id="PF00248"/>
    </source>
</evidence>
<keyword evidence="3" id="KW-0560">Oxidoreductase</keyword>
<dbReference type="GO" id="GO:0016616">
    <property type="term" value="F:oxidoreductase activity, acting on the CH-OH group of donors, NAD or NADP as acceptor"/>
    <property type="evidence" value="ECO:0007669"/>
    <property type="project" value="UniProtKB-ARBA"/>
</dbReference>
<keyword evidence="9" id="KW-1185">Reference proteome</keyword>
<dbReference type="AlphaFoldDB" id="A0A2G5NQ56"/>
<comment type="caution">
    <text evidence="8">The sequence shown here is derived from an EMBL/GenBank/DDBJ whole genome shotgun (WGS) entry which is preliminary data.</text>
</comment>
<feature type="domain" description="NADP-dependent oxidoreductase" evidence="7">
    <location>
        <begin position="26"/>
        <end position="250"/>
    </location>
</feature>
<dbReference type="PIRSF" id="PIRSF000097">
    <property type="entry name" value="AKR"/>
    <property type="match status" value="1"/>
</dbReference>
<dbReference type="PROSITE" id="PS00062">
    <property type="entry name" value="ALDOKETO_REDUCTASE_2"/>
    <property type="match status" value="1"/>
</dbReference>